<dbReference type="AlphaFoldDB" id="F0W358"/>
<sequence length="357" mass="41055">MIECNRRTKKPMMGKNKHTIECIRGYRGKTKWLLEVFTGIRMTEVISIESMSAAEKRAARRAKILQNSEKRLKVVTGKIPTVKEPLQLKENSKNEEDIDAKQDIKHHDANVLMRNPVRMDPVERRRDAIARRRKKEENVIDQMISTGKSIENSLSTERKKLSYLGNVCAFRLQIRLFLTQEVLIRAVLIGFAITAAMAFNARSLQIDTAPEVLRDFMNQYRDQLSKDSIRQQSGDNEEAVLDTAESYSSLSYSEESMAGRFRQIMPHFIAHPPLVAIILITRYTMTLVFEAFRKLFGNSAMPLAEEENLGFLLSMLLSSRPKLKGIYRMMRVSFDDVCIMLYCFCIIIAGRMALLPY</sequence>
<feature type="transmembrane region" description="Helical" evidence="1">
    <location>
        <begin position="332"/>
        <end position="354"/>
    </location>
</feature>
<name>F0W358_9STRA</name>
<keyword evidence="1" id="KW-0472">Membrane</keyword>
<reference evidence="2" key="2">
    <citation type="submission" date="2011-02" db="EMBL/GenBank/DDBJ databases">
        <authorList>
            <person name="MacLean D."/>
        </authorList>
    </citation>
    <scope>NUCLEOTIDE SEQUENCE</scope>
</reference>
<gene>
    <name evidence="2" type="primary">AlNc14C12G1436</name>
    <name evidence="2" type="ORF">ALNC14_016410</name>
</gene>
<dbReference type="HOGENOM" id="CLU_791024_0_0_1"/>
<organism evidence="2">
    <name type="scientific">Albugo laibachii Nc14</name>
    <dbReference type="NCBI Taxonomy" id="890382"/>
    <lineage>
        <taxon>Eukaryota</taxon>
        <taxon>Sar</taxon>
        <taxon>Stramenopiles</taxon>
        <taxon>Oomycota</taxon>
        <taxon>Peronosporomycetes</taxon>
        <taxon>Albuginales</taxon>
        <taxon>Albuginaceae</taxon>
        <taxon>Albugo</taxon>
    </lineage>
</organism>
<keyword evidence="1" id="KW-1133">Transmembrane helix</keyword>
<protein>
    <submittedName>
        <fullName evidence="2">AlNc14C12G1436 protein</fullName>
    </submittedName>
</protein>
<evidence type="ECO:0000256" key="1">
    <source>
        <dbReference type="SAM" id="Phobius"/>
    </source>
</evidence>
<feature type="transmembrane region" description="Helical" evidence="1">
    <location>
        <begin position="182"/>
        <end position="201"/>
    </location>
</feature>
<proteinExistence type="predicted"/>
<reference evidence="2" key="1">
    <citation type="journal article" date="2011" name="PLoS Biol.">
        <title>Gene gain and loss during evolution of obligate parasitism in the white rust pathogen of Arabidopsis thaliana.</title>
        <authorList>
            <person name="Kemen E."/>
            <person name="Gardiner A."/>
            <person name="Schultz-Larsen T."/>
            <person name="Kemen A.C."/>
            <person name="Balmuth A.L."/>
            <person name="Robert-Seilaniantz A."/>
            <person name="Bailey K."/>
            <person name="Holub E."/>
            <person name="Studholme D.J."/>
            <person name="Maclean D."/>
            <person name="Jones J.D."/>
        </authorList>
    </citation>
    <scope>NUCLEOTIDE SEQUENCE</scope>
</reference>
<accession>F0W358</accession>
<keyword evidence="1" id="KW-0812">Transmembrane</keyword>
<evidence type="ECO:0000313" key="2">
    <source>
        <dbReference type="EMBL" id="CCA15498.1"/>
    </source>
</evidence>
<feature type="transmembrane region" description="Helical" evidence="1">
    <location>
        <begin position="274"/>
        <end position="292"/>
    </location>
</feature>
<dbReference type="EMBL" id="FR824057">
    <property type="protein sequence ID" value="CCA15498.1"/>
    <property type="molecule type" value="Genomic_DNA"/>
</dbReference>